<dbReference type="PANTHER" id="PTHR44188:SF1">
    <property type="entry name" value="GDAP1, ISOFORM A"/>
    <property type="match status" value="1"/>
</dbReference>
<dbReference type="GO" id="GO:0005741">
    <property type="term" value="C:mitochondrial outer membrane"/>
    <property type="evidence" value="ECO:0007669"/>
    <property type="project" value="TreeGrafter"/>
</dbReference>
<dbReference type="GO" id="GO:0006626">
    <property type="term" value="P:protein targeting to mitochondrion"/>
    <property type="evidence" value="ECO:0007669"/>
    <property type="project" value="TreeGrafter"/>
</dbReference>
<dbReference type="SUPFAM" id="SSF52833">
    <property type="entry name" value="Thioredoxin-like"/>
    <property type="match status" value="1"/>
</dbReference>
<dbReference type="GO" id="GO:0008053">
    <property type="term" value="P:mitochondrial fusion"/>
    <property type="evidence" value="ECO:0007669"/>
    <property type="project" value="TreeGrafter"/>
</dbReference>
<reference evidence="4" key="1">
    <citation type="submission" date="2019-08" db="EMBL/GenBank/DDBJ databases">
        <title>The improved chromosome-level genome for the pearl oyster Pinctada fucata martensii using PacBio sequencing and Hi-C.</title>
        <authorList>
            <person name="Zheng Z."/>
        </authorList>
    </citation>
    <scope>NUCLEOTIDE SEQUENCE</scope>
    <source>
        <strain evidence="4">ZZ-2019</strain>
        <tissue evidence="4">Adductor muscle</tissue>
    </source>
</reference>
<dbReference type="EMBL" id="VSWD01000012">
    <property type="protein sequence ID" value="KAK3086824.1"/>
    <property type="molecule type" value="Genomic_DNA"/>
</dbReference>
<dbReference type="GO" id="GO:0000266">
    <property type="term" value="P:mitochondrial fission"/>
    <property type="evidence" value="ECO:0007669"/>
    <property type="project" value="TreeGrafter"/>
</dbReference>
<dbReference type="Gene3D" id="3.40.30.10">
    <property type="entry name" value="Glutaredoxin"/>
    <property type="match status" value="1"/>
</dbReference>
<evidence type="ECO:0000256" key="2">
    <source>
        <dbReference type="SAM" id="Phobius"/>
    </source>
</evidence>
<dbReference type="PANTHER" id="PTHR44188">
    <property type="entry name" value="GDAP1, ISOFORM A"/>
    <property type="match status" value="1"/>
</dbReference>
<keyword evidence="2" id="KW-1133">Transmembrane helix</keyword>
<name>A0AA88Y0I9_PINIB</name>
<keyword evidence="5" id="KW-1185">Reference proteome</keyword>
<sequence length="319" mass="36118">MAQVSAKKITLYYFPTSYSSQKVLLALYEKEVPFKPKLVSLFTGQHNEPWYVKLNPEGIHVPVIQDGDVIVNSPESIIEYIDQAADTGMKLLPDESSELGMKVKQFRKRLDNIEMDIITYGIIYHPHLSESGCRIPGVVQRSMRENFANRLSYLTELAAKHPALRDGYLAKSQTAAQKFDVITDAVQVQYHLESLKKVISDVEQQLTDIKEVSKDIADELWLFGPMFTAADISLTVLLSRLSLLGLDSYYFPKDSCPQVHNYYTQVQKRPAYQHLQTEIANIRLSLLWENVKTASPYVAGLAGIGMVAAGAFWFYNKSR</sequence>
<gene>
    <name evidence="4" type="ORF">FSP39_024005</name>
</gene>
<accession>A0AA88Y0I9</accession>
<dbReference type="InterPro" id="IPR004045">
    <property type="entry name" value="Glutathione_S-Trfase_N"/>
</dbReference>
<dbReference type="AlphaFoldDB" id="A0AA88Y0I9"/>
<dbReference type="InterPro" id="IPR036282">
    <property type="entry name" value="Glutathione-S-Trfase_C_sf"/>
</dbReference>
<protein>
    <recommendedName>
        <fullName evidence="3">GST N-terminal domain-containing protein</fullName>
    </recommendedName>
</protein>
<dbReference type="InterPro" id="IPR036249">
    <property type="entry name" value="Thioredoxin-like_sf"/>
</dbReference>
<evidence type="ECO:0000313" key="4">
    <source>
        <dbReference type="EMBL" id="KAK3086824.1"/>
    </source>
</evidence>
<dbReference type="SUPFAM" id="SSF47616">
    <property type="entry name" value="GST C-terminal domain-like"/>
    <property type="match status" value="1"/>
</dbReference>
<dbReference type="CDD" id="cd00570">
    <property type="entry name" value="GST_N_family"/>
    <property type="match status" value="1"/>
</dbReference>
<dbReference type="PROSITE" id="PS50404">
    <property type="entry name" value="GST_NTER"/>
    <property type="match status" value="1"/>
</dbReference>
<comment type="caution">
    <text evidence="4">The sequence shown here is derived from an EMBL/GenBank/DDBJ whole genome shotgun (WGS) entry which is preliminary data.</text>
</comment>
<evidence type="ECO:0000256" key="1">
    <source>
        <dbReference type="ARBA" id="ARBA00007409"/>
    </source>
</evidence>
<dbReference type="Gene3D" id="1.20.1050.10">
    <property type="match status" value="1"/>
</dbReference>
<evidence type="ECO:0000259" key="3">
    <source>
        <dbReference type="PROSITE" id="PS50404"/>
    </source>
</evidence>
<proteinExistence type="inferred from homology"/>
<feature type="transmembrane region" description="Helical" evidence="2">
    <location>
        <begin position="294"/>
        <end position="315"/>
    </location>
</feature>
<keyword evidence="2" id="KW-0472">Membrane</keyword>
<feature type="domain" description="GST N-terminal" evidence="3">
    <location>
        <begin position="7"/>
        <end position="89"/>
    </location>
</feature>
<keyword evidence="2" id="KW-0812">Transmembrane</keyword>
<organism evidence="4 5">
    <name type="scientific">Pinctada imbricata</name>
    <name type="common">Atlantic pearl-oyster</name>
    <name type="synonym">Pinctada martensii</name>
    <dbReference type="NCBI Taxonomy" id="66713"/>
    <lineage>
        <taxon>Eukaryota</taxon>
        <taxon>Metazoa</taxon>
        <taxon>Spiralia</taxon>
        <taxon>Lophotrochozoa</taxon>
        <taxon>Mollusca</taxon>
        <taxon>Bivalvia</taxon>
        <taxon>Autobranchia</taxon>
        <taxon>Pteriomorphia</taxon>
        <taxon>Pterioida</taxon>
        <taxon>Pterioidea</taxon>
        <taxon>Pteriidae</taxon>
        <taxon>Pinctada</taxon>
    </lineage>
</organism>
<comment type="similarity">
    <text evidence="1">Belongs to the GST superfamily.</text>
</comment>
<dbReference type="Proteomes" id="UP001186944">
    <property type="component" value="Unassembled WGS sequence"/>
</dbReference>
<evidence type="ECO:0000313" key="5">
    <source>
        <dbReference type="Proteomes" id="UP001186944"/>
    </source>
</evidence>
<dbReference type="Pfam" id="PF13417">
    <property type="entry name" value="GST_N_3"/>
    <property type="match status" value="1"/>
</dbReference>